<proteinExistence type="predicted"/>
<accession>A0A3A9A9T1</accession>
<comment type="caution">
    <text evidence="3">The sequence shown here is derived from an EMBL/GenBank/DDBJ whole genome shotgun (WGS) entry which is preliminary data.</text>
</comment>
<feature type="transmembrane region" description="Helical" evidence="1">
    <location>
        <begin position="28"/>
        <end position="61"/>
    </location>
</feature>
<sequence>MEVEFDVKITPGALYDYMLFHTYTSASGLIGSAVGALLVVGFFMGAGVIFLIAGAVILAYLPWTLFIKSRQQYLANPAFKNSLHYKMTEEGVEVSQGEEVQSQKWEDMYKAVSTPRSLILYTSPVNASVFPRKDLGEKTVGVIRIISAHMPPKKVKIRQ</sequence>
<dbReference type="Pfam" id="PF14317">
    <property type="entry name" value="YcxB"/>
    <property type="match status" value="1"/>
</dbReference>
<dbReference type="AlphaFoldDB" id="A0A3A9A9T1"/>
<dbReference type="OrthoDB" id="9792641at2"/>
<organism evidence="3 4">
    <name type="scientific">Parablautia intestinalis</name>
    <dbReference type="NCBI Taxonomy" id="2320100"/>
    <lineage>
        <taxon>Bacteria</taxon>
        <taxon>Bacillati</taxon>
        <taxon>Bacillota</taxon>
        <taxon>Clostridia</taxon>
        <taxon>Lachnospirales</taxon>
        <taxon>Lachnospiraceae</taxon>
        <taxon>Parablautia</taxon>
    </lineage>
</organism>
<name>A0A3A9A9T1_9FIRM</name>
<gene>
    <name evidence="3" type="ORF">D7V94_19725</name>
</gene>
<feature type="domain" description="YcxB-like C-terminal" evidence="2">
    <location>
        <begin position="88"/>
        <end position="135"/>
    </location>
</feature>
<protein>
    <submittedName>
        <fullName evidence="3">YcxB family protein</fullName>
    </submittedName>
</protein>
<keyword evidence="4" id="KW-1185">Reference proteome</keyword>
<dbReference type="Proteomes" id="UP000280696">
    <property type="component" value="Unassembled WGS sequence"/>
</dbReference>
<keyword evidence="1" id="KW-0472">Membrane</keyword>
<dbReference type="InterPro" id="IPR025588">
    <property type="entry name" value="YcxB-like_C"/>
</dbReference>
<keyword evidence="1" id="KW-1133">Transmembrane helix</keyword>
<evidence type="ECO:0000259" key="2">
    <source>
        <dbReference type="Pfam" id="PF14317"/>
    </source>
</evidence>
<evidence type="ECO:0000313" key="4">
    <source>
        <dbReference type="Proteomes" id="UP000280696"/>
    </source>
</evidence>
<dbReference type="EMBL" id="RAYQ01000030">
    <property type="protein sequence ID" value="RKI88209.1"/>
    <property type="molecule type" value="Genomic_DNA"/>
</dbReference>
<evidence type="ECO:0000313" key="3">
    <source>
        <dbReference type="EMBL" id="RKI88209.1"/>
    </source>
</evidence>
<keyword evidence="1" id="KW-0812">Transmembrane</keyword>
<evidence type="ECO:0000256" key="1">
    <source>
        <dbReference type="SAM" id="Phobius"/>
    </source>
</evidence>
<reference evidence="3 4" key="1">
    <citation type="submission" date="2018-09" db="EMBL/GenBank/DDBJ databases">
        <title>Murine metabolic-syndrome-specific gut microbial biobank.</title>
        <authorList>
            <person name="Liu C."/>
        </authorList>
    </citation>
    <scope>NUCLEOTIDE SEQUENCE [LARGE SCALE GENOMIC DNA]</scope>
    <source>
        <strain evidence="3 4">0.1xD8-82</strain>
    </source>
</reference>
<dbReference type="RefSeq" id="WP_120472024.1">
    <property type="nucleotide sequence ID" value="NZ_CATJBT010000126.1"/>
</dbReference>